<accession>A0A443QP23</accession>
<dbReference type="GO" id="GO:0000076">
    <property type="term" value="P:DNA replication checkpoint signaling"/>
    <property type="evidence" value="ECO:0007669"/>
    <property type="project" value="TreeGrafter"/>
</dbReference>
<organism evidence="7 8">
    <name type="scientific">Dinothrombium tinctorium</name>
    <dbReference type="NCBI Taxonomy" id="1965070"/>
    <lineage>
        <taxon>Eukaryota</taxon>
        <taxon>Metazoa</taxon>
        <taxon>Ecdysozoa</taxon>
        <taxon>Arthropoda</taxon>
        <taxon>Chelicerata</taxon>
        <taxon>Arachnida</taxon>
        <taxon>Acari</taxon>
        <taxon>Acariformes</taxon>
        <taxon>Trombidiformes</taxon>
        <taxon>Prostigmata</taxon>
        <taxon>Anystina</taxon>
        <taxon>Parasitengona</taxon>
        <taxon>Trombidioidea</taxon>
        <taxon>Trombidiidae</taxon>
        <taxon>Dinothrombium</taxon>
    </lineage>
</organism>
<dbReference type="GO" id="GO:0009649">
    <property type="term" value="P:entrainment of circadian clock"/>
    <property type="evidence" value="ECO:0007669"/>
    <property type="project" value="TreeGrafter"/>
</dbReference>
<evidence type="ECO:0000259" key="5">
    <source>
        <dbReference type="Pfam" id="PF04821"/>
    </source>
</evidence>
<dbReference type="PANTHER" id="PTHR22940:SF5">
    <property type="entry name" value="PROTEIN TIMELESS"/>
    <property type="match status" value="1"/>
</dbReference>
<evidence type="ECO:0000256" key="3">
    <source>
        <dbReference type="ARBA" id="ARBA00023242"/>
    </source>
</evidence>
<name>A0A443QP23_9ACAR</name>
<dbReference type="Pfam" id="PF04821">
    <property type="entry name" value="TIMELESS"/>
    <property type="match status" value="1"/>
</dbReference>
<dbReference type="Proteomes" id="UP000285301">
    <property type="component" value="Unassembled WGS sequence"/>
</dbReference>
<sequence>MTEKSVVTKCDLQTLCSSLNNGLEITANLSQNLLGIEKELLHENVNTRNVRYEIGKAQILQKHLIPLLIKAITLNEKPVIEVTLRILVNLTLPAECLMVTSTRGQKNFFTFNNRLKQLQTYLLDAKKSFYSLHNAIASLMKLMRIVLDNKDSEDGNEDKHFSSEDRAVISNCLILMRNLLYVPENIEYLCPFNDKGCQTTEESTAATKAQSQEYLSVKEEWQTAYKKLVWIMLSEGLGNVLLSVMEKKSKFDCTAALVQLITLIFKDQDFRKFQDLFIKNLNSESSEDDVESDYTSSQQRHTSESILSDYSSKEYSQKTGASKFDSGFAQTSDSLYSDSQPAKNDTFPCHSISVANVEPNKDSSGCATDNTCSSNDNRNNQESSIYNNSSCLSNSSEEELNRSMHKVIKQHQRSSKVSPSDSSDESNGKKDARCVRHPPSTLKKSKRLENDGETNRNVLADLTSKRWKTLAWDKRKCYALRRSITNFECSSPSDDDIRSQLKDFTIKFLHHSFPGLIIELRHKLLHKNLPNFDQSHFLWLLSYFLKLAIVMDINFSHIQQLVSVEVIGFLVFQGIEINEELELLIANKSGCNGTRSPLQTSKFGTKVVFQKLHLVVTSLRELIAVLDSYSSKNTVTREEKHIIAKTLATLAEMKDFRQLFLLLIRNFTPMYHNKQFLVEVITTNHKLLLLLESLFIEGKVDLLTHLKQFATGKMMEQYGKVLEDFHSNTEFVNDCVITMMHHVAGDLQAAETLFQPLILKTFSLIMASGVENKYFWEDLIEYIMFKFVRTAQKCPSLCARKMYGDICDDIQLKLGSENFSDNQYSSGSKSSVFVSNLDLSSYHSGNDKFYWLYLQFEQTNDPVGCILEELMDENQTHYTRSDVLRILYAKGIISREKYDSLKENDYSDVKSDFADRMFESASNDIINKEEIKELVTELIELGFRQQLNWIKDLLLETCFVKILNDKELNNYSIPEPVVYYNNYIGQSIPIVPYNEKQEKALYNNKFLQLLHKLGFHLPTDVGRIYPRIPSFFTPDLLFSLALRLGSVDESRLKFNMSD</sequence>
<evidence type="ECO:0000313" key="7">
    <source>
        <dbReference type="EMBL" id="RWS04784.1"/>
    </source>
</evidence>
<dbReference type="STRING" id="1965070.A0A443QP23"/>
<evidence type="ECO:0000256" key="1">
    <source>
        <dbReference type="ARBA" id="ARBA00004123"/>
    </source>
</evidence>
<evidence type="ECO:0000256" key="4">
    <source>
        <dbReference type="SAM" id="MobiDB-lite"/>
    </source>
</evidence>
<feature type="region of interest" description="Disordered" evidence="4">
    <location>
        <begin position="358"/>
        <end position="450"/>
    </location>
</feature>
<evidence type="ECO:0000313" key="8">
    <source>
        <dbReference type="Proteomes" id="UP000285301"/>
    </source>
</evidence>
<dbReference type="GO" id="GO:0031298">
    <property type="term" value="C:replication fork protection complex"/>
    <property type="evidence" value="ECO:0007669"/>
    <property type="project" value="TreeGrafter"/>
</dbReference>
<reference evidence="7 8" key="1">
    <citation type="journal article" date="2018" name="Gigascience">
        <title>Genomes of trombidid mites reveal novel predicted allergens and laterally-transferred genes associated with secondary metabolism.</title>
        <authorList>
            <person name="Dong X."/>
            <person name="Chaisiri K."/>
            <person name="Xia D."/>
            <person name="Armstrong S.D."/>
            <person name="Fang Y."/>
            <person name="Donnelly M.J."/>
            <person name="Kadowaki T."/>
            <person name="McGarry J.W."/>
            <person name="Darby A.C."/>
            <person name="Makepeace B.L."/>
        </authorList>
    </citation>
    <scope>NUCLEOTIDE SEQUENCE [LARGE SCALE GENOMIC DNA]</scope>
    <source>
        <strain evidence="7">UoL-WK</strain>
    </source>
</reference>
<dbReference type="GO" id="GO:0006281">
    <property type="term" value="P:DNA repair"/>
    <property type="evidence" value="ECO:0007669"/>
    <property type="project" value="TreeGrafter"/>
</dbReference>
<evidence type="ECO:0000256" key="2">
    <source>
        <dbReference type="ARBA" id="ARBA00008174"/>
    </source>
</evidence>
<evidence type="ECO:0000259" key="6">
    <source>
        <dbReference type="Pfam" id="PF05029"/>
    </source>
</evidence>
<feature type="compositionally biased region" description="Basic residues" evidence="4">
    <location>
        <begin position="403"/>
        <end position="414"/>
    </location>
</feature>
<feature type="domain" description="Timeless N-terminal" evidence="5">
    <location>
        <begin position="43"/>
        <end position="322"/>
    </location>
</feature>
<feature type="region of interest" description="Disordered" evidence="4">
    <location>
        <begin position="287"/>
        <end position="309"/>
    </location>
</feature>
<dbReference type="GO" id="GO:0003677">
    <property type="term" value="F:DNA binding"/>
    <property type="evidence" value="ECO:0007669"/>
    <property type="project" value="TreeGrafter"/>
</dbReference>
<dbReference type="GO" id="GO:0048511">
    <property type="term" value="P:rhythmic process"/>
    <property type="evidence" value="ECO:0007669"/>
    <property type="project" value="UniProtKB-KW"/>
</dbReference>
<gene>
    <name evidence="7" type="ORF">B4U79_15890</name>
</gene>
<dbReference type="InterPro" id="IPR006906">
    <property type="entry name" value="Timeless_N"/>
</dbReference>
<dbReference type="InterPro" id="IPR007725">
    <property type="entry name" value="TIMELESS_C"/>
</dbReference>
<dbReference type="Pfam" id="PF05029">
    <property type="entry name" value="TIMELESS_C"/>
    <property type="match status" value="1"/>
</dbReference>
<comment type="similarity">
    <text evidence="2">Belongs to the timeless family.</text>
</comment>
<dbReference type="OrthoDB" id="6491917at2759"/>
<keyword evidence="8" id="KW-1185">Reference proteome</keyword>
<feature type="compositionally biased region" description="Low complexity" evidence="4">
    <location>
        <begin position="382"/>
        <end position="395"/>
    </location>
</feature>
<dbReference type="InterPro" id="IPR044998">
    <property type="entry name" value="Timeless"/>
</dbReference>
<keyword evidence="3" id="KW-0539">Nucleus</keyword>
<dbReference type="AlphaFoldDB" id="A0A443QP23"/>
<feature type="compositionally biased region" description="Polar residues" evidence="4">
    <location>
        <begin position="298"/>
        <end position="309"/>
    </location>
</feature>
<feature type="domain" description="Timeless C-terminal" evidence="6">
    <location>
        <begin position="934"/>
        <end position="1037"/>
    </location>
</feature>
<feature type="compositionally biased region" description="Polar residues" evidence="4">
    <location>
        <begin position="362"/>
        <end position="381"/>
    </location>
</feature>
<comment type="subcellular location">
    <subcellularLocation>
        <location evidence="1">Nucleus</location>
    </subcellularLocation>
</comment>
<comment type="caution">
    <text evidence="7">The sequence shown here is derived from an EMBL/GenBank/DDBJ whole genome shotgun (WGS) entry which is preliminary data.</text>
</comment>
<dbReference type="EMBL" id="NCKU01005273">
    <property type="protein sequence ID" value="RWS04784.1"/>
    <property type="molecule type" value="Genomic_DNA"/>
</dbReference>
<proteinExistence type="inferred from homology"/>
<feature type="non-terminal residue" evidence="7">
    <location>
        <position position="1058"/>
    </location>
</feature>
<dbReference type="PANTHER" id="PTHR22940">
    <property type="entry name" value="TIMEOUT/TIMELESS-2"/>
    <property type="match status" value="1"/>
</dbReference>
<dbReference type="GO" id="GO:0043111">
    <property type="term" value="P:replication fork arrest"/>
    <property type="evidence" value="ECO:0007669"/>
    <property type="project" value="TreeGrafter"/>
</dbReference>
<protein>
    <submittedName>
        <fullName evidence="7">Protein timeless-like protein</fullName>
    </submittedName>
</protein>